<protein>
    <submittedName>
        <fullName evidence="1">Uncharacterized protein</fullName>
    </submittedName>
</protein>
<gene>
    <name evidence="1" type="ORF">CIK79_00120</name>
    <name evidence="2" type="ORF">EB834_19385</name>
</gene>
<evidence type="ECO:0000313" key="4">
    <source>
        <dbReference type="Proteomes" id="UP000297736"/>
    </source>
</evidence>
<accession>A0A2A3WYY8</accession>
<organism evidence="1 3">
    <name type="scientific">Brevibacterium aurantiacum</name>
    <dbReference type="NCBI Taxonomy" id="273384"/>
    <lineage>
        <taxon>Bacteria</taxon>
        <taxon>Bacillati</taxon>
        <taxon>Actinomycetota</taxon>
        <taxon>Actinomycetes</taxon>
        <taxon>Micrococcales</taxon>
        <taxon>Brevibacteriaceae</taxon>
        <taxon>Brevibacterium</taxon>
    </lineage>
</organism>
<evidence type="ECO:0000313" key="1">
    <source>
        <dbReference type="EMBL" id="PCC16845.1"/>
    </source>
</evidence>
<dbReference type="EMBL" id="NRGX01000001">
    <property type="protein sequence ID" value="PCC16845.1"/>
    <property type="molecule type" value="Genomic_DNA"/>
</dbReference>
<proteinExistence type="predicted"/>
<dbReference type="EMBL" id="RHFF01000030">
    <property type="protein sequence ID" value="TGD36537.1"/>
    <property type="molecule type" value="Genomic_DNA"/>
</dbReference>
<evidence type="ECO:0000313" key="2">
    <source>
        <dbReference type="EMBL" id="TGD36537.1"/>
    </source>
</evidence>
<reference evidence="2 4" key="2">
    <citation type="submission" date="2018-10" db="EMBL/GenBank/DDBJ databases">
        <title>Brevibacterium genomes from Austrain hard cheese rinds.</title>
        <authorList>
            <person name="Anast J.M."/>
            <person name="Dzieciol M."/>
            <person name="Schultz D.L."/>
            <person name="Mann E."/>
            <person name="Wagner M."/>
            <person name="Schmitz-Esser S."/>
        </authorList>
    </citation>
    <scope>NUCLEOTIDE SEQUENCE [LARGE SCALE GENOMIC DNA]</scope>
    <source>
        <strain evidence="2 4">L261</strain>
    </source>
</reference>
<evidence type="ECO:0000313" key="3">
    <source>
        <dbReference type="Proteomes" id="UP000218377"/>
    </source>
</evidence>
<comment type="caution">
    <text evidence="1">The sequence shown here is derived from an EMBL/GenBank/DDBJ whole genome shotgun (WGS) entry which is preliminary data.</text>
</comment>
<dbReference type="RefSeq" id="WP_096157097.1">
    <property type="nucleotide sequence ID" value="NZ_NRGX01000001.1"/>
</dbReference>
<sequence length="190" mass="20404">MDTNVDALAVQESSETGGRASLGLMAVIILTMRVRREDAPAVVDVVSSLGGQARHVDEPDAPTALVIGESLILDDGVQAAEHDLVERLETTLRRQNITADILGHGVHDSSFTTSRFTVRAIGAGEEDEEPLVIFAEDRAEFIERLTALRTLFRDEPGPPADLAGYEVTVEGLAASEPDVQRPPFRASSSD</sequence>
<dbReference type="Proteomes" id="UP000297736">
    <property type="component" value="Unassembled WGS sequence"/>
</dbReference>
<name>A0A2A3WYY8_BREAU</name>
<dbReference type="AlphaFoldDB" id="A0A2A3WYY8"/>
<dbReference type="Proteomes" id="UP000218377">
    <property type="component" value="Unassembled WGS sequence"/>
</dbReference>
<reference evidence="1 3" key="1">
    <citation type="journal article" date="2017" name="Elife">
        <title>Extensive horizontal gene transfer in cheese-associated bacteria.</title>
        <authorList>
            <person name="Bonham K.S."/>
            <person name="Wolfe B.E."/>
            <person name="Dutton R.J."/>
        </authorList>
    </citation>
    <scope>NUCLEOTIDE SEQUENCE [LARGE SCALE GENOMIC DNA]</scope>
    <source>
        <strain evidence="1 3">JB5</strain>
    </source>
</reference>